<proteinExistence type="predicted"/>
<protein>
    <recommendedName>
        <fullName evidence="6">VWFA domain-containing protein</fullName>
    </recommendedName>
</protein>
<feature type="domain" description="VWFA" evidence="6">
    <location>
        <begin position="57"/>
        <end position="250"/>
    </location>
</feature>
<sequence length="420" mass="46440" precursor="true">MRVTQPAIRSALIFAAATVAAVIAAAVMTLADHAHAQTDDAMRSPVEASRQPRPRIEVVFVLDSTGSMSGLIAAAKEKIWAIANSFAQARPAPEIKMGLVGYRDRGDEFVTKVTPLTDDLDEVYANLMALQAGGGGDTPESVNQALSEAVGSMKWSNDETTYKVIYLVGDAPPHLDYKDDTHYKRTCEAAVRSDLIINTIQCGQMSTTTPIWQEIADLSEGRYVQIDQSGGHVVSSTPFDKQISELSEKLDGTRLYYGTSEQLAAQTERNEMSGIKSIKKQAAESKLDSKAWTRLSARRALFNSDVSGGSNFLNGAANELVHAFNEDGLKLSEIDAKQLPEDLRKLPKEQLEKELKVRYEKRKELRKRIRELGEKRQKFIESELAKRKDATPVIDVELYRNTLEQAGKKGIQFKSETPAF</sequence>
<feature type="chain" id="PRO_5021895415" description="VWFA domain-containing protein" evidence="5">
    <location>
        <begin position="37"/>
        <end position="420"/>
    </location>
</feature>
<evidence type="ECO:0000256" key="4">
    <source>
        <dbReference type="SAM" id="Coils"/>
    </source>
</evidence>
<dbReference type="PROSITE" id="PS50234">
    <property type="entry name" value="VWFA"/>
    <property type="match status" value="1"/>
</dbReference>
<dbReference type="InterPro" id="IPR036465">
    <property type="entry name" value="vWFA_dom_sf"/>
</dbReference>
<dbReference type="PANTHER" id="PTHR47763:SF1">
    <property type="entry name" value="DUF659 DOMAIN-CONTAINING PROTEIN"/>
    <property type="match status" value="1"/>
</dbReference>
<dbReference type="EMBL" id="CP036268">
    <property type="protein sequence ID" value="QDT38994.1"/>
    <property type="molecule type" value="Genomic_DNA"/>
</dbReference>
<dbReference type="InterPro" id="IPR056861">
    <property type="entry name" value="HMCN1-like_VWA"/>
</dbReference>
<dbReference type="Proteomes" id="UP000317318">
    <property type="component" value="Chromosome"/>
</dbReference>
<name>A0A517R536_9PLAN</name>
<comment type="subcellular location">
    <subcellularLocation>
        <location evidence="1">Secreted</location>
    </subcellularLocation>
</comment>
<dbReference type="SUPFAM" id="SSF53300">
    <property type="entry name" value="vWA-like"/>
    <property type="match status" value="1"/>
</dbReference>
<evidence type="ECO:0000256" key="5">
    <source>
        <dbReference type="SAM" id="SignalP"/>
    </source>
</evidence>
<dbReference type="Gene3D" id="3.40.50.410">
    <property type="entry name" value="von Willebrand factor, type A domain"/>
    <property type="match status" value="1"/>
</dbReference>
<dbReference type="PANTHER" id="PTHR47763">
    <property type="entry name" value="ALPHA-PROTEIN KINASE VWKA"/>
    <property type="match status" value="1"/>
</dbReference>
<keyword evidence="3 5" id="KW-0732">Signal</keyword>
<dbReference type="CDD" id="cd00198">
    <property type="entry name" value="vWFA"/>
    <property type="match status" value="1"/>
</dbReference>
<evidence type="ECO:0000313" key="7">
    <source>
        <dbReference type="EMBL" id="QDT38994.1"/>
    </source>
</evidence>
<dbReference type="InterPro" id="IPR052969">
    <property type="entry name" value="Thr-specific_kinase-like"/>
</dbReference>
<feature type="signal peptide" evidence="5">
    <location>
        <begin position="1"/>
        <end position="36"/>
    </location>
</feature>
<reference evidence="7 8" key="1">
    <citation type="submission" date="2019-02" db="EMBL/GenBank/DDBJ databases">
        <title>Deep-cultivation of Planctomycetes and their phenomic and genomic characterization uncovers novel biology.</title>
        <authorList>
            <person name="Wiegand S."/>
            <person name="Jogler M."/>
            <person name="Boedeker C."/>
            <person name="Pinto D."/>
            <person name="Vollmers J."/>
            <person name="Rivas-Marin E."/>
            <person name="Kohn T."/>
            <person name="Peeters S.H."/>
            <person name="Heuer A."/>
            <person name="Rast P."/>
            <person name="Oberbeckmann S."/>
            <person name="Bunk B."/>
            <person name="Jeske O."/>
            <person name="Meyerdierks A."/>
            <person name="Storesund J.E."/>
            <person name="Kallscheuer N."/>
            <person name="Luecker S."/>
            <person name="Lage O.M."/>
            <person name="Pohl T."/>
            <person name="Merkel B.J."/>
            <person name="Hornburger P."/>
            <person name="Mueller R.-W."/>
            <person name="Bruemmer F."/>
            <person name="Labrenz M."/>
            <person name="Spormann A.M."/>
            <person name="Op den Camp H."/>
            <person name="Overmann J."/>
            <person name="Amann R."/>
            <person name="Jetten M.S.M."/>
            <person name="Mascher T."/>
            <person name="Medema M.H."/>
            <person name="Devos D.P."/>
            <person name="Kaster A.-K."/>
            <person name="Ovreas L."/>
            <person name="Rohde M."/>
            <person name="Galperin M.Y."/>
            <person name="Jogler C."/>
        </authorList>
    </citation>
    <scope>NUCLEOTIDE SEQUENCE [LARGE SCALE GENOMIC DNA]</scope>
    <source>
        <strain evidence="7 8">Pan189</strain>
    </source>
</reference>
<dbReference type="GO" id="GO:0004674">
    <property type="term" value="F:protein serine/threonine kinase activity"/>
    <property type="evidence" value="ECO:0007669"/>
    <property type="project" value="TreeGrafter"/>
</dbReference>
<feature type="coiled-coil region" evidence="4">
    <location>
        <begin position="348"/>
        <end position="382"/>
    </location>
</feature>
<keyword evidence="2" id="KW-0964">Secreted</keyword>
<dbReference type="GO" id="GO:0005737">
    <property type="term" value="C:cytoplasm"/>
    <property type="evidence" value="ECO:0007669"/>
    <property type="project" value="TreeGrafter"/>
</dbReference>
<accession>A0A517R536</accession>
<keyword evidence="8" id="KW-1185">Reference proteome</keyword>
<evidence type="ECO:0000256" key="3">
    <source>
        <dbReference type="ARBA" id="ARBA00022729"/>
    </source>
</evidence>
<dbReference type="AlphaFoldDB" id="A0A517R536"/>
<organism evidence="7 8">
    <name type="scientific">Stratiformator vulcanicus</name>
    <dbReference type="NCBI Taxonomy" id="2527980"/>
    <lineage>
        <taxon>Bacteria</taxon>
        <taxon>Pseudomonadati</taxon>
        <taxon>Planctomycetota</taxon>
        <taxon>Planctomycetia</taxon>
        <taxon>Planctomycetales</taxon>
        <taxon>Planctomycetaceae</taxon>
        <taxon>Stratiformator</taxon>
    </lineage>
</organism>
<dbReference type="KEGG" id="svp:Pan189_33950"/>
<keyword evidence="4" id="KW-0175">Coiled coil</keyword>
<dbReference type="SMART" id="SM00327">
    <property type="entry name" value="VWA"/>
    <property type="match status" value="1"/>
</dbReference>
<gene>
    <name evidence="7" type="ORF">Pan189_33950</name>
</gene>
<dbReference type="InterPro" id="IPR002035">
    <property type="entry name" value="VWF_A"/>
</dbReference>
<evidence type="ECO:0000259" key="6">
    <source>
        <dbReference type="PROSITE" id="PS50234"/>
    </source>
</evidence>
<dbReference type="RefSeq" id="WP_310820636.1">
    <property type="nucleotide sequence ID" value="NZ_CP036268.1"/>
</dbReference>
<evidence type="ECO:0000256" key="1">
    <source>
        <dbReference type="ARBA" id="ARBA00004613"/>
    </source>
</evidence>
<evidence type="ECO:0000313" key="8">
    <source>
        <dbReference type="Proteomes" id="UP000317318"/>
    </source>
</evidence>
<dbReference type="Pfam" id="PF25106">
    <property type="entry name" value="VWA_4"/>
    <property type="match status" value="1"/>
</dbReference>
<evidence type="ECO:0000256" key="2">
    <source>
        <dbReference type="ARBA" id="ARBA00022525"/>
    </source>
</evidence>